<evidence type="ECO:0000256" key="8">
    <source>
        <dbReference type="ARBA" id="ARBA00023316"/>
    </source>
</evidence>
<reference evidence="13" key="1">
    <citation type="submission" date="2018-06" db="EMBL/GenBank/DDBJ databases">
        <title>Aestuariibacter litoralis strain KCTC 52945T.</title>
        <authorList>
            <person name="Li X."/>
            <person name="Salam N."/>
            <person name="Li J.-L."/>
            <person name="Chen Y.-M."/>
            <person name="Yang Z.-W."/>
            <person name="Zhang L.-Y."/>
            <person name="Han M.-X."/>
            <person name="Xiao M."/>
            <person name="Li W.-J."/>
        </authorList>
    </citation>
    <scope>NUCLEOTIDE SEQUENCE [LARGE SCALE GENOMIC DNA]</scope>
    <source>
        <strain evidence="13">KCTC 52945</strain>
    </source>
</reference>
<keyword evidence="5" id="KW-0378">Hydrolase</keyword>
<dbReference type="AlphaFoldDB" id="A0A2W2BD98"/>
<feature type="active site" description="Proton donor/acceptor" evidence="9">
    <location>
        <position position="171"/>
    </location>
</feature>
<feature type="domain" description="L,D-TPase catalytic" evidence="11">
    <location>
        <begin position="74"/>
        <end position="211"/>
    </location>
</feature>
<evidence type="ECO:0000256" key="4">
    <source>
        <dbReference type="ARBA" id="ARBA00022679"/>
    </source>
</evidence>
<dbReference type="GO" id="GO:0005576">
    <property type="term" value="C:extracellular region"/>
    <property type="evidence" value="ECO:0007669"/>
    <property type="project" value="TreeGrafter"/>
</dbReference>
<dbReference type="GO" id="GO:0071555">
    <property type="term" value="P:cell wall organization"/>
    <property type="evidence" value="ECO:0007669"/>
    <property type="project" value="UniProtKB-UniRule"/>
</dbReference>
<evidence type="ECO:0000313" key="12">
    <source>
        <dbReference type="EMBL" id="PZF78168.1"/>
    </source>
</evidence>
<name>A0A2W2BD98_9HYPH</name>
<accession>A0A2W2BD98</accession>
<evidence type="ECO:0000256" key="1">
    <source>
        <dbReference type="ARBA" id="ARBA00004752"/>
    </source>
</evidence>
<comment type="pathway">
    <text evidence="1 9">Cell wall biogenesis; peptidoglycan biosynthesis.</text>
</comment>
<gene>
    <name evidence="12" type="ORF">DK847_07070</name>
</gene>
<evidence type="ECO:0000256" key="7">
    <source>
        <dbReference type="ARBA" id="ARBA00022984"/>
    </source>
</evidence>
<evidence type="ECO:0000313" key="13">
    <source>
        <dbReference type="Proteomes" id="UP000248795"/>
    </source>
</evidence>
<dbReference type="GO" id="GO:0016757">
    <property type="term" value="F:glycosyltransferase activity"/>
    <property type="evidence" value="ECO:0007669"/>
    <property type="project" value="UniProtKB-KW"/>
</dbReference>
<dbReference type="InterPro" id="IPR005490">
    <property type="entry name" value="LD_TPept_cat_dom"/>
</dbReference>
<protein>
    <submittedName>
        <fullName evidence="12">L,D-transpeptidase</fullName>
    </submittedName>
</protein>
<dbReference type="InterPro" id="IPR038063">
    <property type="entry name" value="Transpep_catalytic_dom"/>
</dbReference>
<dbReference type="GO" id="GO:0018104">
    <property type="term" value="P:peptidoglycan-protein cross-linking"/>
    <property type="evidence" value="ECO:0007669"/>
    <property type="project" value="TreeGrafter"/>
</dbReference>
<comment type="caution">
    <text evidence="12">The sequence shown here is derived from an EMBL/GenBank/DDBJ whole genome shotgun (WGS) entry which is preliminary data.</text>
</comment>
<keyword evidence="3" id="KW-0328">Glycosyltransferase</keyword>
<keyword evidence="6 9" id="KW-0133">Cell shape</keyword>
<dbReference type="GO" id="GO:0071972">
    <property type="term" value="F:peptidoglycan L,D-transpeptidase activity"/>
    <property type="evidence" value="ECO:0007669"/>
    <property type="project" value="TreeGrafter"/>
</dbReference>
<dbReference type="Pfam" id="PF03734">
    <property type="entry name" value="YkuD"/>
    <property type="match status" value="1"/>
</dbReference>
<dbReference type="Proteomes" id="UP000248795">
    <property type="component" value="Unassembled WGS sequence"/>
</dbReference>
<dbReference type="Gene3D" id="2.40.440.10">
    <property type="entry name" value="L,D-transpeptidase catalytic domain-like"/>
    <property type="match status" value="1"/>
</dbReference>
<dbReference type="PANTHER" id="PTHR30582">
    <property type="entry name" value="L,D-TRANSPEPTIDASE"/>
    <property type="match status" value="1"/>
</dbReference>
<evidence type="ECO:0000256" key="3">
    <source>
        <dbReference type="ARBA" id="ARBA00022676"/>
    </source>
</evidence>
<comment type="similarity">
    <text evidence="2">Belongs to the YkuD family.</text>
</comment>
<feature type="active site" description="Nucleophile" evidence="9">
    <location>
        <position position="187"/>
    </location>
</feature>
<dbReference type="FunFam" id="2.40.440.10:FF:000002">
    <property type="entry name" value="L,D-transpeptidase ErfK/SrfK"/>
    <property type="match status" value="1"/>
</dbReference>
<evidence type="ECO:0000256" key="10">
    <source>
        <dbReference type="SAM" id="MobiDB-lite"/>
    </source>
</evidence>
<evidence type="ECO:0000256" key="2">
    <source>
        <dbReference type="ARBA" id="ARBA00005992"/>
    </source>
</evidence>
<evidence type="ECO:0000259" key="11">
    <source>
        <dbReference type="PROSITE" id="PS52029"/>
    </source>
</evidence>
<evidence type="ECO:0000256" key="9">
    <source>
        <dbReference type="PROSITE-ProRule" id="PRU01373"/>
    </source>
</evidence>
<dbReference type="InterPro" id="IPR050979">
    <property type="entry name" value="LD-transpeptidase"/>
</dbReference>
<feature type="region of interest" description="Disordered" evidence="10">
    <location>
        <begin position="18"/>
        <end position="53"/>
    </location>
</feature>
<dbReference type="EMBL" id="QKVK01000002">
    <property type="protein sequence ID" value="PZF78168.1"/>
    <property type="molecule type" value="Genomic_DNA"/>
</dbReference>
<dbReference type="SUPFAM" id="SSF141523">
    <property type="entry name" value="L,D-transpeptidase catalytic domain-like"/>
    <property type="match status" value="1"/>
</dbReference>
<feature type="compositionally biased region" description="Basic residues" evidence="10">
    <location>
        <begin position="31"/>
        <end position="41"/>
    </location>
</feature>
<dbReference type="UniPathway" id="UPA00219"/>
<dbReference type="GO" id="GO:0008360">
    <property type="term" value="P:regulation of cell shape"/>
    <property type="evidence" value="ECO:0007669"/>
    <property type="project" value="UniProtKB-UniRule"/>
</dbReference>
<keyword evidence="7 9" id="KW-0573">Peptidoglycan synthesis</keyword>
<dbReference type="CDD" id="cd16913">
    <property type="entry name" value="YkuD_like"/>
    <property type="match status" value="1"/>
</dbReference>
<keyword evidence="13" id="KW-1185">Reference proteome</keyword>
<evidence type="ECO:0000256" key="5">
    <source>
        <dbReference type="ARBA" id="ARBA00022801"/>
    </source>
</evidence>
<evidence type="ECO:0000256" key="6">
    <source>
        <dbReference type="ARBA" id="ARBA00022960"/>
    </source>
</evidence>
<sequence>MLGLGLLGLPALSRQALATASEDELAQPKRPPLKKGQKKAGVKPSGKTKQVSAKNRIKYKGREVVDFASAEKPGTIIIKTKERALYQVMPDGQAMRYLVAVGKEGFSWSGTARVGMKRENPKWTPPPEMIKRTPKYAKWRNGMPGGIPENPLGARALYLFNKQGDTGFRIHGTNAPSSIGTAASSGCIRMLNNEVVELFDVTPVGTKVIVQ</sequence>
<organism evidence="12 13">
    <name type="scientific">Aestuariivirga litoralis</name>
    <dbReference type="NCBI Taxonomy" id="2650924"/>
    <lineage>
        <taxon>Bacteria</taxon>
        <taxon>Pseudomonadati</taxon>
        <taxon>Pseudomonadota</taxon>
        <taxon>Alphaproteobacteria</taxon>
        <taxon>Hyphomicrobiales</taxon>
        <taxon>Aestuariivirgaceae</taxon>
        <taxon>Aestuariivirga</taxon>
    </lineage>
</organism>
<proteinExistence type="inferred from homology"/>
<dbReference type="PANTHER" id="PTHR30582:SF24">
    <property type="entry name" value="L,D-TRANSPEPTIDASE ERFK_SRFK-RELATED"/>
    <property type="match status" value="1"/>
</dbReference>
<dbReference type="PROSITE" id="PS52029">
    <property type="entry name" value="LD_TPASE"/>
    <property type="match status" value="1"/>
</dbReference>
<keyword evidence="4" id="KW-0808">Transferase</keyword>
<keyword evidence="8 9" id="KW-0961">Cell wall biogenesis/degradation</keyword>